<dbReference type="Pfam" id="PF00291">
    <property type="entry name" value="PALP"/>
    <property type="match status" value="1"/>
</dbReference>
<dbReference type="InterPro" id="IPR036052">
    <property type="entry name" value="TrpB-like_PALP_sf"/>
</dbReference>
<proteinExistence type="predicted"/>
<keyword evidence="3" id="KW-1185">Reference proteome</keyword>
<dbReference type="Proteomes" id="UP000027093">
    <property type="component" value="Chromosome"/>
</dbReference>
<dbReference type="STRING" id="926571.NVIE_017430"/>
<dbReference type="EC" id="2.5.1.47" evidence="2"/>
<dbReference type="PROSITE" id="PS50206">
    <property type="entry name" value="RHODANESE_3"/>
    <property type="match status" value="1"/>
</dbReference>
<accession>A0A060HR66</accession>
<evidence type="ECO:0000313" key="3">
    <source>
        <dbReference type="Proteomes" id="UP000027093"/>
    </source>
</evidence>
<dbReference type="KEGG" id="nvn:NVIE_017430"/>
<organism evidence="2 3">
    <name type="scientific">Nitrososphaera viennensis EN76</name>
    <dbReference type="NCBI Taxonomy" id="926571"/>
    <lineage>
        <taxon>Archaea</taxon>
        <taxon>Nitrososphaerota</taxon>
        <taxon>Nitrososphaeria</taxon>
        <taxon>Nitrososphaerales</taxon>
        <taxon>Nitrososphaeraceae</taxon>
        <taxon>Nitrososphaera</taxon>
    </lineage>
</organism>
<name>A0A060HR66_9ARCH</name>
<dbReference type="Gene3D" id="3.40.50.1100">
    <property type="match status" value="2"/>
</dbReference>
<sequence length="529" mass="57511">MQGQDEVNNVDDSLLLQFEQEVQSKVPHLREEPGAGKAAAIIINATPLVDITKDLKECAKNVFGLDLADKALRVFGKFDSDLLAGSIKVRPAVQIIHDAIATGKLKRGQTIFEATSGNFGIALGQISKLGIDVVALVSRKLQEGVFDELRNEKTRIINLDMDICPAPGMKGNANLMAARATASNVRAQLTELGFDPAIFDKSRSEVEAILASQDIINLAKLLARIYGGFCPEQYDNELNIEAHRTVTAAELDQQLREQGNALSESRIVCTFGTGGTSGGLSRYMMEKYGKKSVHVVFPLGDQDVAGIRTKGKAAGLKFYEPDRYAGQHEVDFRQAKRLLKFFVDKGYDMGESSALALYAVIQMANFGMGGSNFVVMIADGIQKYRKSLEAMAGEEKQQRSLQVPLQEAVSNIGNYDRVVWIHTMYTPRKEGIELIAKSLGVDESKIFVPTAREVEQLLATQQVPKEMEKSLGGANAKPLLVCMMGNTSLRVAEVLAQKGIVAESLNGGISALSAGKGKQIPELVRMATE</sequence>
<dbReference type="InterPro" id="IPR001763">
    <property type="entry name" value="Rhodanese-like_dom"/>
</dbReference>
<dbReference type="GO" id="GO:0004124">
    <property type="term" value="F:cysteine synthase activity"/>
    <property type="evidence" value="ECO:0007669"/>
    <property type="project" value="UniProtKB-EC"/>
</dbReference>
<feature type="domain" description="Rhodanese" evidence="1">
    <location>
        <begin position="449"/>
        <end position="521"/>
    </location>
</feature>
<dbReference type="RefSeq" id="WP_075054879.1">
    <property type="nucleotide sequence ID" value="NZ_CP007536.1"/>
</dbReference>
<dbReference type="HOGENOM" id="CLU_435909_0_0_2"/>
<dbReference type="InterPro" id="IPR001926">
    <property type="entry name" value="TrpB-like_PALP"/>
</dbReference>
<evidence type="ECO:0000313" key="2">
    <source>
        <dbReference type="EMBL" id="AIC16006.1"/>
    </source>
</evidence>
<dbReference type="EMBL" id="CP007536">
    <property type="protein sequence ID" value="AIC16006.1"/>
    <property type="molecule type" value="Genomic_DNA"/>
</dbReference>
<dbReference type="InterPro" id="IPR050214">
    <property type="entry name" value="Cys_Synth/Cystath_Beta-Synth"/>
</dbReference>
<reference evidence="2 3" key="1">
    <citation type="journal article" date="2014" name="Int. J. Syst. Evol. Microbiol.">
        <title>Nitrososphaera viennensis gen. nov., sp. nov., an aerobic and mesophilic, ammonia-oxidizing archaeon from soil and a member of the archaeal phylum Thaumarchaeota.</title>
        <authorList>
            <person name="Stieglmeier M."/>
            <person name="Klingl A."/>
            <person name="Alves R.J."/>
            <person name="Rittmann S.K."/>
            <person name="Melcher M."/>
            <person name="Leisch N."/>
            <person name="Schleper C."/>
        </authorList>
    </citation>
    <scope>NUCLEOTIDE SEQUENCE [LARGE SCALE GENOMIC DNA]</scope>
    <source>
        <strain evidence="2">EN76</strain>
    </source>
</reference>
<dbReference type="PANTHER" id="PTHR10314">
    <property type="entry name" value="CYSTATHIONINE BETA-SYNTHASE"/>
    <property type="match status" value="1"/>
</dbReference>
<dbReference type="AlphaFoldDB" id="A0A060HR66"/>
<evidence type="ECO:0000259" key="1">
    <source>
        <dbReference type="PROSITE" id="PS50206"/>
    </source>
</evidence>
<dbReference type="GeneID" id="74947011"/>
<gene>
    <name evidence="2" type="primary">cysM1</name>
    <name evidence="2" type="ORF">NVIE_017430</name>
</gene>
<protein>
    <submittedName>
        <fullName evidence="2">Putative cysteine synthase</fullName>
        <ecNumber evidence="2">2.5.1.47</ecNumber>
    </submittedName>
</protein>
<keyword evidence="2" id="KW-0808">Transferase</keyword>
<dbReference type="SUPFAM" id="SSF53686">
    <property type="entry name" value="Tryptophan synthase beta subunit-like PLP-dependent enzymes"/>
    <property type="match status" value="1"/>
</dbReference>